<dbReference type="Proteomes" id="UP000054560">
    <property type="component" value="Unassembled WGS sequence"/>
</dbReference>
<accession>A0A0L0F9F7</accession>
<name>A0A0L0F9F7_9EUKA</name>
<proteinExistence type="predicted"/>
<dbReference type="RefSeq" id="XP_014147259.1">
    <property type="nucleotide sequence ID" value="XM_014291784.1"/>
</dbReference>
<evidence type="ECO:0000313" key="1">
    <source>
        <dbReference type="EMBL" id="KNC73357.1"/>
    </source>
</evidence>
<protein>
    <submittedName>
        <fullName evidence="1">Uncharacterized protein</fullName>
    </submittedName>
</protein>
<dbReference type="EMBL" id="KQ245718">
    <property type="protein sequence ID" value="KNC73357.1"/>
    <property type="molecule type" value="Genomic_DNA"/>
</dbReference>
<sequence>MTKRTNWSEITGINHHTFDPTAEKFIKSRSGITCRDAYVADCTARLRLYN</sequence>
<keyword evidence="2" id="KW-1185">Reference proteome</keyword>
<organism evidence="1 2">
    <name type="scientific">Sphaeroforma arctica JP610</name>
    <dbReference type="NCBI Taxonomy" id="667725"/>
    <lineage>
        <taxon>Eukaryota</taxon>
        <taxon>Ichthyosporea</taxon>
        <taxon>Ichthyophonida</taxon>
        <taxon>Sphaeroforma</taxon>
    </lineage>
</organism>
<reference evidence="1 2" key="1">
    <citation type="submission" date="2011-02" db="EMBL/GenBank/DDBJ databases">
        <title>The Genome Sequence of Sphaeroforma arctica JP610.</title>
        <authorList>
            <consortium name="The Broad Institute Genome Sequencing Platform"/>
            <person name="Russ C."/>
            <person name="Cuomo C."/>
            <person name="Young S.K."/>
            <person name="Zeng Q."/>
            <person name="Gargeya S."/>
            <person name="Alvarado L."/>
            <person name="Berlin A."/>
            <person name="Chapman S.B."/>
            <person name="Chen Z."/>
            <person name="Freedman E."/>
            <person name="Gellesch M."/>
            <person name="Goldberg J."/>
            <person name="Griggs A."/>
            <person name="Gujja S."/>
            <person name="Heilman E."/>
            <person name="Heiman D."/>
            <person name="Howarth C."/>
            <person name="Mehta T."/>
            <person name="Neiman D."/>
            <person name="Pearson M."/>
            <person name="Roberts A."/>
            <person name="Saif S."/>
            <person name="Shea T."/>
            <person name="Shenoy N."/>
            <person name="Sisk P."/>
            <person name="Stolte C."/>
            <person name="Sykes S."/>
            <person name="White J."/>
            <person name="Yandava C."/>
            <person name="Burger G."/>
            <person name="Gray M.W."/>
            <person name="Holland P.W.H."/>
            <person name="King N."/>
            <person name="Lang F.B.F."/>
            <person name="Roger A.J."/>
            <person name="Ruiz-Trillo I."/>
            <person name="Haas B."/>
            <person name="Nusbaum C."/>
            <person name="Birren B."/>
        </authorList>
    </citation>
    <scope>NUCLEOTIDE SEQUENCE [LARGE SCALE GENOMIC DNA]</scope>
    <source>
        <strain evidence="1 2">JP610</strain>
    </source>
</reference>
<gene>
    <name evidence="1" type="ORF">SARC_14084</name>
</gene>
<dbReference type="AlphaFoldDB" id="A0A0L0F9F7"/>
<feature type="non-terminal residue" evidence="1">
    <location>
        <position position="50"/>
    </location>
</feature>
<dbReference type="GeneID" id="25914588"/>
<evidence type="ECO:0000313" key="2">
    <source>
        <dbReference type="Proteomes" id="UP000054560"/>
    </source>
</evidence>